<dbReference type="AlphaFoldDB" id="A0A0N5BBJ7"/>
<dbReference type="WBParaSite" id="SPAL_0000340400.1">
    <property type="protein sequence ID" value="SPAL_0000340400.1"/>
    <property type="gene ID" value="SPAL_0000340400"/>
</dbReference>
<name>A0A0N5BBJ7_STREA</name>
<protein>
    <submittedName>
        <fullName evidence="4">Saposin B-type domain-containing protein</fullName>
    </submittedName>
</protein>
<organism evidence="3 4">
    <name type="scientific">Strongyloides papillosus</name>
    <name type="common">Intestinal threadworm</name>
    <dbReference type="NCBI Taxonomy" id="174720"/>
    <lineage>
        <taxon>Eukaryota</taxon>
        <taxon>Metazoa</taxon>
        <taxon>Ecdysozoa</taxon>
        <taxon>Nematoda</taxon>
        <taxon>Chromadorea</taxon>
        <taxon>Rhabditida</taxon>
        <taxon>Tylenchina</taxon>
        <taxon>Panagrolaimomorpha</taxon>
        <taxon>Strongyloidoidea</taxon>
        <taxon>Strongyloididae</taxon>
        <taxon>Strongyloides</taxon>
    </lineage>
</organism>
<keyword evidence="3" id="KW-1185">Reference proteome</keyword>
<accession>A0A0N5BBJ7</accession>
<evidence type="ECO:0000313" key="3">
    <source>
        <dbReference type="Proteomes" id="UP000046392"/>
    </source>
</evidence>
<keyword evidence="2" id="KW-0732">Signal</keyword>
<feature type="compositionally biased region" description="Basic and acidic residues" evidence="1">
    <location>
        <begin position="66"/>
        <end position="90"/>
    </location>
</feature>
<feature type="chain" id="PRO_5005894043" evidence="2">
    <location>
        <begin position="20"/>
        <end position="141"/>
    </location>
</feature>
<evidence type="ECO:0000256" key="2">
    <source>
        <dbReference type="SAM" id="SignalP"/>
    </source>
</evidence>
<feature type="signal peptide" evidence="2">
    <location>
        <begin position="1"/>
        <end position="19"/>
    </location>
</feature>
<reference evidence="4" key="1">
    <citation type="submission" date="2017-02" db="UniProtKB">
        <authorList>
            <consortium name="WormBaseParasite"/>
        </authorList>
    </citation>
    <scope>IDENTIFICATION</scope>
</reference>
<evidence type="ECO:0000313" key="4">
    <source>
        <dbReference type="WBParaSite" id="SPAL_0000340400.1"/>
    </source>
</evidence>
<sequence>MNFLHIFVTIIFLLTIVDGKLLPCNACQEIVAVMKGTASAPQEQSFFSKLISKITQFIPKFLTGGKSKDSESGKENDTSKDSESGKDSGSKKSSICDTEIASKHLNGKAICQKLEEDADNIKKMLTEGKSARDVCKDHEFC</sequence>
<feature type="region of interest" description="Disordered" evidence="1">
    <location>
        <begin position="62"/>
        <end position="94"/>
    </location>
</feature>
<evidence type="ECO:0000256" key="1">
    <source>
        <dbReference type="SAM" id="MobiDB-lite"/>
    </source>
</evidence>
<proteinExistence type="predicted"/>
<dbReference type="Proteomes" id="UP000046392">
    <property type="component" value="Unplaced"/>
</dbReference>